<reference evidence="1 2" key="1">
    <citation type="submission" date="2021-07" db="EMBL/GenBank/DDBJ databases">
        <title>Complete genome sequence of nontuberculous Mycobacterium sp. TY59.</title>
        <authorList>
            <person name="Fukushima K."/>
        </authorList>
    </citation>
    <scope>NUCLEOTIDE SEQUENCE [LARGE SCALE GENOMIC DNA]</scope>
    <source>
        <strain evidence="1 2">TY59</strain>
    </source>
</reference>
<dbReference type="EMBL" id="AP024828">
    <property type="protein sequence ID" value="BCZ20444.1"/>
    <property type="molecule type" value="Genomic_DNA"/>
</dbReference>
<gene>
    <name evidence="1" type="ORF">MTY59_02990</name>
</gene>
<sequence>MTAAPTTAPNPCTAADTITAMLRPAACQVTSGDFFDPDPGRGFARSIFFGIA</sequence>
<organism evidence="1 2">
    <name type="scientific">Mycobacterium senriense</name>
    <dbReference type="NCBI Taxonomy" id="2775496"/>
    <lineage>
        <taxon>Bacteria</taxon>
        <taxon>Bacillati</taxon>
        <taxon>Actinomycetota</taxon>
        <taxon>Actinomycetes</taxon>
        <taxon>Mycobacteriales</taxon>
        <taxon>Mycobacteriaceae</taxon>
        <taxon>Mycobacterium</taxon>
        <taxon>Mycobacterium avium complex (MAC)</taxon>
    </lineage>
</organism>
<accession>A0ABM7SRP5</accession>
<name>A0ABM7SRP5_9MYCO</name>
<keyword evidence="2" id="KW-1185">Reference proteome</keyword>
<protein>
    <submittedName>
        <fullName evidence="1">Uncharacterized protein</fullName>
    </submittedName>
</protein>
<evidence type="ECO:0000313" key="2">
    <source>
        <dbReference type="Proteomes" id="UP000826012"/>
    </source>
</evidence>
<evidence type="ECO:0000313" key="1">
    <source>
        <dbReference type="EMBL" id="BCZ20444.1"/>
    </source>
</evidence>
<dbReference type="Proteomes" id="UP000826012">
    <property type="component" value="Chromosome"/>
</dbReference>
<proteinExistence type="predicted"/>
<reference evidence="1 2" key="2">
    <citation type="submission" date="2021-07" db="EMBL/GenBank/DDBJ databases">
        <authorList>
            <person name="Matsumoto Y."/>
            <person name="Motooka D."/>
            <person name="Nakamura S."/>
        </authorList>
    </citation>
    <scope>NUCLEOTIDE SEQUENCE [LARGE SCALE GENOMIC DNA]</scope>
    <source>
        <strain evidence="1 2">TY59</strain>
    </source>
</reference>